<accession>A0ABV6M5W8</accession>
<dbReference type="InterPro" id="IPR015943">
    <property type="entry name" value="WD40/YVTN_repeat-like_dom_sf"/>
</dbReference>
<evidence type="ECO:0000313" key="1">
    <source>
        <dbReference type="EMBL" id="MFC0530092.1"/>
    </source>
</evidence>
<gene>
    <name evidence="1" type="ORF">ACFFIA_20725</name>
</gene>
<dbReference type="SUPFAM" id="SSF110296">
    <property type="entry name" value="Oligoxyloglucan reducing end-specific cellobiohydrolase"/>
    <property type="match status" value="1"/>
</dbReference>
<protein>
    <recommendedName>
        <fullName evidence="3">Exo-alpha-sialidase</fullName>
    </recommendedName>
</protein>
<keyword evidence="2" id="KW-1185">Reference proteome</keyword>
<organism evidence="1 2">
    <name type="scientific">Phytohabitans kaempferiae</name>
    <dbReference type="NCBI Taxonomy" id="1620943"/>
    <lineage>
        <taxon>Bacteria</taxon>
        <taxon>Bacillati</taxon>
        <taxon>Actinomycetota</taxon>
        <taxon>Actinomycetes</taxon>
        <taxon>Micromonosporales</taxon>
        <taxon>Micromonosporaceae</taxon>
    </lineage>
</organism>
<name>A0ABV6M5W8_9ACTN</name>
<sequence length="100" mass="10836">MLAHPSRGGVVYNFPLVRDAERFPVDHRCRVVRSPDAGTSWEPLTAGLPPEPYYPSVLRDAMCADDADPAGVYFGTRSGEVYASRDEDGEVRILPSVAGG</sequence>
<dbReference type="EMBL" id="JBHLUH010000041">
    <property type="protein sequence ID" value="MFC0530092.1"/>
    <property type="molecule type" value="Genomic_DNA"/>
</dbReference>
<evidence type="ECO:0008006" key="3">
    <source>
        <dbReference type="Google" id="ProtNLM"/>
    </source>
</evidence>
<comment type="caution">
    <text evidence="1">The sequence shown here is derived from an EMBL/GenBank/DDBJ whole genome shotgun (WGS) entry which is preliminary data.</text>
</comment>
<reference evidence="1 2" key="1">
    <citation type="submission" date="2024-09" db="EMBL/GenBank/DDBJ databases">
        <authorList>
            <person name="Sun Q."/>
            <person name="Mori K."/>
        </authorList>
    </citation>
    <scope>NUCLEOTIDE SEQUENCE [LARGE SCALE GENOMIC DNA]</scope>
    <source>
        <strain evidence="1 2">TBRC 3947</strain>
    </source>
</reference>
<dbReference type="RefSeq" id="WP_377253195.1">
    <property type="nucleotide sequence ID" value="NZ_JBHLUH010000041.1"/>
</dbReference>
<proteinExistence type="predicted"/>
<evidence type="ECO:0000313" key="2">
    <source>
        <dbReference type="Proteomes" id="UP001589867"/>
    </source>
</evidence>
<dbReference type="Gene3D" id="2.130.10.10">
    <property type="entry name" value="YVTN repeat-like/Quinoprotein amine dehydrogenase"/>
    <property type="match status" value="1"/>
</dbReference>
<dbReference type="Proteomes" id="UP001589867">
    <property type="component" value="Unassembled WGS sequence"/>
</dbReference>